<sequence length="141" mass="14110">MRALFIVGLATFTCMPASAEQQGFDAHKVSVRKGVQPAVAMIAPQLVPRVNPPSPAPASVAPPKPPVPPASPGIDSAPRAAPKPGIPPPQPPNTGSDNGPPPSANSPGRSAGLRVIDPTGFGVFALAVAFAVAVATATYLI</sequence>
<feature type="compositionally biased region" description="Pro residues" evidence="1">
    <location>
        <begin position="50"/>
        <end position="71"/>
    </location>
</feature>
<proteinExistence type="predicted"/>
<feature type="chain" id="PRO_5028064786" evidence="3">
    <location>
        <begin position="20"/>
        <end position="141"/>
    </location>
</feature>
<evidence type="ECO:0000256" key="3">
    <source>
        <dbReference type="SAM" id="SignalP"/>
    </source>
</evidence>
<dbReference type="Proteomes" id="UP000515153">
    <property type="component" value="Unplaced"/>
</dbReference>
<keyword evidence="2" id="KW-0472">Membrane</keyword>
<keyword evidence="2" id="KW-1133">Transmembrane helix</keyword>
<feature type="signal peptide" evidence="3">
    <location>
        <begin position="1"/>
        <end position="19"/>
    </location>
</feature>
<evidence type="ECO:0000256" key="1">
    <source>
        <dbReference type="SAM" id="MobiDB-lite"/>
    </source>
</evidence>
<evidence type="ECO:0000313" key="4">
    <source>
        <dbReference type="Proteomes" id="UP000515153"/>
    </source>
</evidence>
<organism evidence="4 5">
    <name type="scientific">Pyricularia grisea</name>
    <name type="common">Crabgrass-specific blast fungus</name>
    <name type="synonym">Magnaporthe grisea</name>
    <dbReference type="NCBI Taxonomy" id="148305"/>
    <lineage>
        <taxon>Eukaryota</taxon>
        <taxon>Fungi</taxon>
        <taxon>Dikarya</taxon>
        <taxon>Ascomycota</taxon>
        <taxon>Pezizomycotina</taxon>
        <taxon>Sordariomycetes</taxon>
        <taxon>Sordariomycetidae</taxon>
        <taxon>Magnaporthales</taxon>
        <taxon>Pyriculariaceae</taxon>
        <taxon>Pyricularia</taxon>
    </lineage>
</organism>
<evidence type="ECO:0000256" key="2">
    <source>
        <dbReference type="SAM" id="Phobius"/>
    </source>
</evidence>
<reference evidence="5" key="1">
    <citation type="journal article" date="2019" name="Mol. Biol. Evol.">
        <title>Blast fungal genomes show frequent chromosomal changes, gene gains and losses, and effector gene turnover.</title>
        <authorList>
            <person name="Gomez Luciano L.B."/>
            <person name="Jason Tsai I."/>
            <person name="Chuma I."/>
            <person name="Tosa Y."/>
            <person name="Chen Y.H."/>
            <person name="Li J.Y."/>
            <person name="Li M.Y."/>
            <person name="Jade Lu M.Y."/>
            <person name="Nakayashiki H."/>
            <person name="Li W.H."/>
        </authorList>
    </citation>
    <scope>NUCLEOTIDE SEQUENCE</scope>
    <source>
        <strain evidence="5">NI907</strain>
    </source>
</reference>
<dbReference type="KEGG" id="pgri:PgNI_02867"/>
<reference evidence="5" key="2">
    <citation type="submission" date="2019-10" db="EMBL/GenBank/DDBJ databases">
        <authorList>
            <consortium name="NCBI Genome Project"/>
        </authorList>
    </citation>
    <scope>NUCLEOTIDE SEQUENCE</scope>
    <source>
        <strain evidence="5">NI907</strain>
    </source>
</reference>
<keyword evidence="2" id="KW-0812">Transmembrane</keyword>
<feature type="region of interest" description="Disordered" evidence="1">
    <location>
        <begin position="47"/>
        <end position="111"/>
    </location>
</feature>
<dbReference type="AlphaFoldDB" id="A0A6P8BAU6"/>
<evidence type="ECO:0000313" key="5">
    <source>
        <dbReference type="RefSeq" id="XP_030984307.1"/>
    </source>
</evidence>
<name>A0A6P8BAU6_PYRGI</name>
<accession>A0A6P8BAU6</accession>
<dbReference type="RefSeq" id="XP_030984307.1">
    <property type="nucleotide sequence ID" value="XM_031122924.1"/>
</dbReference>
<gene>
    <name evidence="5" type="ORF">PgNI_02867</name>
</gene>
<keyword evidence="4" id="KW-1185">Reference proteome</keyword>
<keyword evidence="3" id="KW-0732">Signal</keyword>
<dbReference type="GeneID" id="41957835"/>
<reference evidence="5" key="3">
    <citation type="submission" date="2025-08" db="UniProtKB">
        <authorList>
            <consortium name="RefSeq"/>
        </authorList>
    </citation>
    <scope>IDENTIFICATION</scope>
    <source>
        <strain evidence="5">NI907</strain>
    </source>
</reference>
<feature type="transmembrane region" description="Helical" evidence="2">
    <location>
        <begin position="121"/>
        <end position="140"/>
    </location>
</feature>
<protein>
    <submittedName>
        <fullName evidence="5">Uncharacterized protein</fullName>
    </submittedName>
</protein>